<evidence type="ECO:0000313" key="3">
    <source>
        <dbReference type="Proteomes" id="UP001165393"/>
    </source>
</evidence>
<dbReference type="Proteomes" id="UP001165393">
    <property type="component" value="Unassembled WGS sequence"/>
</dbReference>
<comment type="caution">
    <text evidence="2">The sequence shown here is derived from an EMBL/GenBank/DDBJ whole genome shotgun (WGS) entry which is preliminary data.</text>
</comment>
<dbReference type="RefSeq" id="WP_251261146.1">
    <property type="nucleotide sequence ID" value="NZ_JAMQGP010000003.1"/>
</dbReference>
<evidence type="ECO:0008006" key="4">
    <source>
        <dbReference type="Google" id="ProtNLM"/>
    </source>
</evidence>
<sequence>MIQILKSIFVGLCALVILSGCAANYTSERAHPDYVNNKVDIERIAIVPPIVEYNSLEFSGENVPIPEREEEMKQIIVDFAAEELRARGYEPVVVKREEVEAELDNYNIDLGKLREQYSQIRDVLYEKSVVKIEDSVKFEQSVGEAAAIVASYSDADAVLLMRYYAYEKTSGAIAKDVAVSVLVAALTGGVGVQPTSGEAVEVAVLDGISGNVLWTNHASLPSVEAASLKHAMQNLKHDIDDIETNGPEHVGIPAAPETDVDTSAAILPENEVKVGS</sequence>
<organism evidence="2 3">
    <name type="scientific">Echinimonas agarilytica</name>
    <dbReference type="NCBI Taxonomy" id="1215918"/>
    <lineage>
        <taxon>Bacteria</taxon>
        <taxon>Pseudomonadati</taxon>
        <taxon>Pseudomonadota</taxon>
        <taxon>Gammaproteobacteria</taxon>
        <taxon>Alteromonadales</taxon>
        <taxon>Echinimonadaceae</taxon>
        <taxon>Echinimonas</taxon>
    </lineage>
</organism>
<evidence type="ECO:0000256" key="1">
    <source>
        <dbReference type="SAM" id="SignalP"/>
    </source>
</evidence>
<name>A0AA42B7X4_9GAMM</name>
<dbReference type="PROSITE" id="PS51257">
    <property type="entry name" value="PROKAR_LIPOPROTEIN"/>
    <property type="match status" value="1"/>
</dbReference>
<dbReference type="AlphaFoldDB" id="A0AA42B7X4"/>
<accession>A0AA42B7X4</accession>
<keyword evidence="3" id="KW-1185">Reference proteome</keyword>
<keyword evidence="1" id="KW-0732">Signal</keyword>
<proteinExistence type="predicted"/>
<protein>
    <recommendedName>
        <fullName evidence="4">Lipoprotein</fullName>
    </recommendedName>
</protein>
<feature type="signal peptide" evidence="1">
    <location>
        <begin position="1"/>
        <end position="22"/>
    </location>
</feature>
<gene>
    <name evidence="2" type="ORF">NAF29_08520</name>
</gene>
<dbReference type="EMBL" id="JAMQGP010000003">
    <property type="protein sequence ID" value="MCM2679706.1"/>
    <property type="molecule type" value="Genomic_DNA"/>
</dbReference>
<reference evidence="2 3" key="1">
    <citation type="journal article" date="2013" name="Antonie Van Leeuwenhoek">
        <title>Echinimonas agarilytica gen. nov., sp. nov., a new gammaproteobacterium isolated from the sea urchin Strongylocentrotus intermedius.</title>
        <authorList>
            <person name="Nedashkovskaya O.I."/>
            <person name="Stenkova A.M."/>
            <person name="Zhukova N.V."/>
            <person name="Van Trappen S."/>
            <person name="Lee J.S."/>
            <person name="Kim S.B."/>
        </authorList>
    </citation>
    <scope>NUCLEOTIDE SEQUENCE [LARGE SCALE GENOMIC DNA]</scope>
    <source>
        <strain evidence="2 3">KMM 6351</strain>
    </source>
</reference>
<feature type="chain" id="PRO_5041293429" description="Lipoprotein" evidence="1">
    <location>
        <begin position="23"/>
        <end position="276"/>
    </location>
</feature>
<evidence type="ECO:0000313" key="2">
    <source>
        <dbReference type="EMBL" id="MCM2679706.1"/>
    </source>
</evidence>